<protein>
    <submittedName>
        <fullName evidence="2">Uncharacterized protein</fullName>
    </submittedName>
</protein>
<evidence type="ECO:0000313" key="3">
    <source>
        <dbReference type="Proteomes" id="UP001595699"/>
    </source>
</evidence>
<evidence type="ECO:0000313" key="2">
    <source>
        <dbReference type="EMBL" id="MFC3766873.1"/>
    </source>
</evidence>
<name>A0ABV7YPP5_9ACTN</name>
<reference evidence="3" key="1">
    <citation type="journal article" date="2019" name="Int. J. Syst. Evol. Microbiol.">
        <title>The Global Catalogue of Microorganisms (GCM) 10K type strain sequencing project: providing services to taxonomists for standard genome sequencing and annotation.</title>
        <authorList>
            <consortium name="The Broad Institute Genomics Platform"/>
            <consortium name="The Broad Institute Genome Sequencing Center for Infectious Disease"/>
            <person name="Wu L."/>
            <person name="Ma J."/>
        </authorList>
    </citation>
    <scope>NUCLEOTIDE SEQUENCE [LARGE SCALE GENOMIC DNA]</scope>
    <source>
        <strain evidence="3">CGMCC 4.7241</strain>
    </source>
</reference>
<accession>A0ABV7YPP5</accession>
<evidence type="ECO:0000256" key="1">
    <source>
        <dbReference type="SAM" id="MobiDB-lite"/>
    </source>
</evidence>
<organism evidence="2 3">
    <name type="scientific">Tenggerimyces flavus</name>
    <dbReference type="NCBI Taxonomy" id="1708749"/>
    <lineage>
        <taxon>Bacteria</taxon>
        <taxon>Bacillati</taxon>
        <taxon>Actinomycetota</taxon>
        <taxon>Actinomycetes</taxon>
        <taxon>Propionibacteriales</taxon>
        <taxon>Nocardioidaceae</taxon>
        <taxon>Tenggerimyces</taxon>
    </lineage>
</organism>
<proteinExistence type="predicted"/>
<feature type="region of interest" description="Disordered" evidence="1">
    <location>
        <begin position="184"/>
        <end position="209"/>
    </location>
</feature>
<dbReference type="Proteomes" id="UP001595699">
    <property type="component" value="Unassembled WGS sequence"/>
</dbReference>
<keyword evidence="3" id="KW-1185">Reference proteome</keyword>
<dbReference type="EMBL" id="JBHRZH010000062">
    <property type="protein sequence ID" value="MFC3766873.1"/>
    <property type="molecule type" value="Genomic_DNA"/>
</dbReference>
<comment type="caution">
    <text evidence="2">The sequence shown here is derived from an EMBL/GenBank/DDBJ whole genome shotgun (WGS) entry which is preliminary data.</text>
</comment>
<sequence>MDNRNVRLTAVLAAVVAVLAVVALVVTTYLNSTNSANVSAGVETPTAEAVDGEPAPAGPVEPSVSPTEELEGDDDHADFKPDPGTVRAINDVTVRFLKAWSTPGKAAARRALIAPYAAPGLTEQLTLSDDQVVITGKPVGAPTIVAATPYSAGNHTKWSDGQLLRCNLLLDTDGWKVTEIFPVEPTTASPTPLPGATGSRSPTPIAGAP</sequence>
<dbReference type="RefSeq" id="WP_205116006.1">
    <property type="nucleotide sequence ID" value="NZ_JAFBCM010000001.1"/>
</dbReference>
<feature type="region of interest" description="Disordered" evidence="1">
    <location>
        <begin position="40"/>
        <end position="83"/>
    </location>
</feature>
<gene>
    <name evidence="2" type="ORF">ACFOUW_39020</name>
</gene>